<dbReference type="GO" id="GO:0016020">
    <property type="term" value="C:membrane"/>
    <property type="evidence" value="ECO:0007669"/>
    <property type="project" value="UniProtKB-SubCell"/>
</dbReference>
<evidence type="ECO:0000256" key="5">
    <source>
        <dbReference type="ARBA" id="ARBA00022989"/>
    </source>
</evidence>
<reference evidence="9" key="1">
    <citation type="submission" date="2021-02" db="EMBL/GenBank/DDBJ databases">
        <authorList>
            <person name="Dougan E. K."/>
            <person name="Rhodes N."/>
            <person name="Thang M."/>
            <person name="Chan C."/>
        </authorList>
    </citation>
    <scope>NUCLEOTIDE SEQUENCE</scope>
</reference>
<feature type="transmembrane region" description="Helical" evidence="7">
    <location>
        <begin position="145"/>
        <end position="163"/>
    </location>
</feature>
<feature type="chain" id="PRO_5032572256" description="Phosphate transporter" evidence="8">
    <location>
        <begin position="23"/>
        <end position="650"/>
    </location>
</feature>
<evidence type="ECO:0000256" key="4">
    <source>
        <dbReference type="ARBA" id="ARBA00022692"/>
    </source>
</evidence>
<name>A0A813KTF3_POLGL</name>
<comment type="subcellular location">
    <subcellularLocation>
        <location evidence="1 7">Membrane</location>
        <topology evidence="1 7">Multi-pass membrane protein</topology>
    </subcellularLocation>
</comment>
<accession>A0A813KTF3</accession>
<dbReference type="PROSITE" id="PS00018">
    <property type="entry name" value="EF_HAND_1"/>
    <property type="match status" value="1"/>
</dbReference>
<feature type="transmembrane region" description="Helical" evidence="7">
    <location>
        <begin position="249"/>
        <end position="269"/>
    </location>
</feature>
<feature type="transmembrane region" description="Helical" evidence="7">
    <location>
        <begin position="479"/>
        <end position="505"/>
    </location>
</feature>
<feature type="transmembrane region" description="Helical" evidence="7">
    <location>
        <begin position="215"/>
        <end position="233"/>
    </location>
</feature>
<feature type="transmembrane region" description="Helical" evidence="7">
    <location>
        <begin position="120"/>
        <end position="138"/>
    </location>
</feature>
<dbReference type="AlphaFoldDB" id="A0A813KTF3"/>
<keyword evidence="5 7" id="KW-1133">Transmembrane helix</keyword>
<dbReference type="GO" id="GO:0035435">
    <property type="term" value="P:phosphate ion transmembrane transport"/>
    <property type="evidence" value="ECO:0007669"/>
    <property type="project" value="TreeGrafter"/>
</dbReference>
<feature type="transmembrane region" description="Helical" evidence="7">
    <location>
        <begin position="40"/>
        <end position="60"/>
    </location>
</feature>
<proteinExistence type="inferred from homology"/>
<feature type="transmembrane region" description="Helical" evidence="7">
    <location>
        <begin position="81"/>
        <end position="100"/>
    </location>
</feature>
<feature type="transmembrane region" description="Helical" evidence="7">
    <location>
        <begin position="385"/>
        <end position="407"/>
    </location>
</feature>
<dbReference type="PANTHER" id="PTHR11101:SF80">
    <property type="entry name" value="PHOSPHATE TRANSPORTER"/>
    <property type="match status" value="1"/>
</dbReference>
<keyword evidence="3 7" id="KW-0592">Phosphate transport</keyword>
<gene>
    <name evidence="9" type="ORF">PGLA2088_LOCUS37087</name>
</gene>
<dbReference type="EMBL" id="CAJNNW010032345">
    <property type="protein sequence ID" value="CAE8712555.1"/>
    <property type="molecule type" value="Genomic_DNA"/>
</dbReference>
<dbReference type="InterPro" id="IPR018247">
    <property type="entry name" value="EF_Hand_1_Ca_BS"/>
</dbReference>
<evidence type="ECO:0000256" key="8">
    <source>
        <dbReference type="SAM" id="SignalP"/>
    </source>
</evidence>
<dbReference type="Pfam" id="PF01384">
    <property type="entry name" value="PHO4"/>
    <property type="match status" value="1"/>
</dbReference>
<comment type="caution">
    <text evidence="9">The sequence shown here is derived from an EMBL/GenBank/DDBJ whole genome shotgun (WGS) entry which is preliminary data.</text>
</comment>
<comment type="function">
    <text evidence="7">Sodium-phosphate symporter.</text>
</comment>
<evidence type="ECO:0000256" key="1">
    <source>
        <dbReference type="ARBA" id="ARBA00004141"/>
    </source>
</evidence>
<feature type="transmembrane region" description="Helical" evidence="7">
    <location>
        <begin position="183"/>
        <end position="203"/>
    </location>
</feature>
<evidence type="ECO:0000256" key="7">
    <source>
        <dbReference type="RuleBase" id="RU363058"/>
    </source>
</evidence>
<keyword evidence="2 7" id="KW-0813">Transport</keyword>
<evidence type="ECO:0000256" key="6">
    <source>
        <dbReference type="ARBA" id="ARBA00023136"/>
    </source>
</evidence>
<organism evidence="9 10">
    <name type="scientific">Polarella glacialis</name>
    <name type="common">Dinoflagellate</name>
    <dbReference type="NCBI Taxonomy" id="89957"/>
    <lineage>
        <taxon>Eukaryota</taxon>
        <taxon>Sar</taxon>
        <taxon>Alveolata</taxon>
        <taxon>Dinophyceae</taxon>
        <taxon>Suessiales</taxon>
        <taxon>Suessiaceae</taxon>
        <taxon>Polarella</taxon>
    </lineage>
</organism>
<keyword evidence="4 7" id="KW-0812">Transmembrane</keyword>
<keyword evidence="6 7" id="KW-0472">Membrane</keyword>
<protein>
    <recommendedName>
        <fullName evidence="7">Phosphate transporter</fullName>
    </recommendedName>
</protein>
<dbReference type="InterPro" id="IPR001204">
    <property type="entry name" value="Phos_transporter"/>
</dbReference>
<evidence type="ECO:0000313" key="10">
    <source>
        <dbReference type="Proteomes" id="UP000626109"/>
    </source>
</evidence>
<comment type="similarity">
    <text evidence="7">Belongs to the inorganic phosphate transporter (PiT) (TC 2.A.20) family.</text>
</comment>
<evidence type="ECO:0000256" key="3">
    <source>
        <dbReference type="ARBA" id="ARBA00022592"/>
    </source>
</evidence>
<dbReference type="Proteomes" id="UP000626109">
    <property type="component" value="Unassembled WGS sequence"/>
</dbReference>
<evidence type="ECO:0000256" key="2">
    <source>
        <dbReference type="ARBA" id="ARBA00022448"/>
    </source>
</evidence>
<sequence length="650" mass="69431">MGPTSCCHFSLVALLVLSPVAAHLEPTAQLGNVSEYQDNYAWILAMGIIAGFFMAWGIGANDVANSFATSVGSKALTLRQAVAIATVCEFVGCISMGASVTDTVRSGFIDESYFKNNPEVLQLAMLASLIGAGLWLALCSSLGSPVSTTHSIIGSLVGVSLVANPNSLNTQKLGLVVLSWLTSPLLSGIIAASVFLFVRTFILRSPHAVSRGYKFFPLLLLFTNLIFCMYVVFKNGQVELKDFRSKNPGAAVGVALAFALFFTGIVYAVTFRKIQSSTEAVEDVDVSAVGKEADTQKAAAAGRFFDQDLHAQAMVEGDETQQMHDGAEKFPAKTEKLFTYLQVVSAAFDSLAHGANDVANSVGPLAAIVGIHQTAKVDSKVEVPIWILVMGGAGISIGLLTYGYNVIKSIGIKLAKITPSRGFSIEMGSSIVVIVGSNLGIPLSTTHCQVGATVGVGMCEIRGASTVWKGVNWKIMAKVAAMWVLTLVFAAICASSIFGILVAIYQPQIEPLNCGPIARKIGNVGNISTTATKDSQKARFKSYDSNGDGALDDGELKKVGWNKNLKGDKLVEKFGRRRRRTPKTMTEKDFLSFTCTSNDNLEHLLYKNCEPVCLDGFRANKELSCKIKPAEDADGNFQLATYYSGFSACE</sequence>
<dbReference type="GO" id="GO:0005315">
    <property type="term" value="F:phosphate transmembrane transporter activity"/>
    <property type="evidence" value="ECO:0007669"/>
    <property type="project" value="InterPro"/>
</dbReference>
<keyword evidence="8" id="KW-0732">Signal</keyword>
<feature type="signal peptide" evidence="8">
    <location>
        <begin position="1"/>
        <end position="22"/>
    </location>
</feature>
<evidence type="ECO:0000313" key="9">
    <source>
        <dbReference type="EMBL" id="CAE8712555.1"/>
    </source>
</evidence>
<dbReference type="PANTHER" id="PTHR11101">
    <property type="entry name" value="PHOSPHATE TRANSPORTER"/>
    <property type="match status" value="1"/>
</dbReference>